<reference evidence="7 8" key="1">
    <citation type="submission" date="2017-06" db="EMBL/GenBank/DDBJ databases">
        <authorList>
            <person name="Kim H.J."/>
            <person name="Triplett B.A."/>
        </authorList>
    </citation>
    <scope>NUCLEOTIDE SEQUENCE [LARGE SCALE GENOMIC DNA]</scope>
    <source>
        <strain evidence="7 8">U15</strain>
    </source>
</reference>
<protein>
    <submittedName>
        <fullName evidence="7">Lactate dehydrogenase</fullName>
    </submittedName>
</protein>
<accession>A0A239M0V1</accession>
<dbReference type="RefSeq" id="WP_089401767.1">
    <property type="nucleotide sequence ID" value="NZ_FZOT01000029.1"/>
</dbReference>
<dbReference type="SUPFAM" id="SSF51735">
    <property type="entry name" value="NAD(P)-binding Rossmann-fold domains"/>
    <property type="match status" value="1"/>
</dbReference>
<dbReference type="Pfam" id="PF02826">
    <property type="entry name" value="2-Hacid_dh_C"/>
    <property type="match status" value="1"/>
</dbReference>
<keyword evidence="3" id="KW-0520">NAD</keyword>
<dbReference type="GO" id="GO:0005829">
    <property type="term" value="C:cytosol"/>
    <property type="evidence" value="ECO:0007669"/>
    <property type="project" value="TreeGrafter"/>
</dbReference>
<dbReference type="SUPFAM" id="SSF52283">
    <property type="entry name" value="Formate/glycerate dehydrogenase catalytic domain-like"/>
    <property type="match status" value="1"/>
</dbReference>
<dbReference type="GO" id="GO:0030267">
    <property type="term" value="F:glyoxylate reductase (NADPH) activity"/>
    <property type="evidence" value="ECO:0007669"/>
    <property type="project" value="TreeGrafter"/>
</dbReference>
<evidence type="ECO:0000259" key="5">
    <source>
        <dbReference type="Pfam" id="PF00389"/>
    </source>
</evidence>
<evidence type="ECO:0000256" key="1">
    <source>
        <dbReference type="ARBA" id="ARBA00022857"/>
    </source>
</evidence>
<dbReference type="InterPro" id="IPR029752">
    <property type="entry name" value="D-isomer_DH_CS1"/>
</dbReference>
<sequence length="317" mass="33902">MKPEVLQLNPILVPSINEKLDALYTMRRYYEQEDKEAYIREVGQRIRGVITGGHTGISRALMERLPSLEVVAVNGVGTDAVDLAYARQRGIPVTGTFGALTEDVADMALGLLLATCRNLCAVDRFVRDGLWPEFPQPGSIPLARRVSGMQVGIVGMGRVGQAVAKRAAAFGCMVRYTDLQPIAGVGHEFIPELRRLAEASDALVLCAAADKAEGIIDARILEALGKGGYLINIARGRLVNESDLVHALRSGAIAGAGLDVFVDEPNVPQELFAMDNVVLQAHRASATVESRTAMGEMVLASLADALAGRRPAMSLTT</sequence>
<dbReference type="PANTHER" id="PTHR10996:SF178">
    <property type="entry name" value="2-HYDROXYACID DEHYDROGENASE YGL185C-RELATED"/>
    <property type="match status" value="1"/>
</dbReference>
<keyword evidence="1" id="KW-0521">NADP</keyword>
<evidence type="ECO:0000256" key="3">
    <source>
        <dbReference type="ARBA" id="ARBA00023027"/>
    </source>
</evidence>
<feature type="domain" description="D-isomer specific 2-hydroxyacid dehydrogenase NAD-binding" evidence="6">
    <location>
        <begin position="109"/>
        <end position="284"/>
    </location>
</feature>
<evidence type="ECO:0000256" key="2">
    <source>
        <dbReference type="ARBA" id="ARBA00023002"/>
    </source>
</evidence>
<dbReference type="Gene3D" id="3.40.50.720">
    <property type="entry name" value="NAD(P)-binding Rossmann-like Domain"/>
    <property type="match status" value="2"/>
</dbReference>
<evidence type="ECO:0000313" key="8">
    <source>
        <dbReference type="Proteomes" id="UP000198284"/>
    </source>
</evidence>
<evidence type="ECO:0000256" key="4">
    <source>
        <dbReference type="RuleBase" id="RU003719"/>
    </source>
</evidence>
<dbReference type="Pfam" id="PF00389">
    <property type="entry name" value="2-Hacid_dh"/>
    <property type="match status" value="1"/>
</dbReference>
<keyword evidence="8" id="KW-1185">Reference proteome</keyword>
<dbReference type="GO" id="GO:0016618">
    <property type="term" value="F:hydroxypyruvate reductase [NAD(P)H] activity"/>
    <property type="evidence" value="ECO:0007669"/>
    <property type="project" value="TreeGrafter"/>
</dbReference>
<comment type="similarity">
    <text evidence="4">Belongs to the D-isomer specific 2-hydroxyacid dehydrogenase family.</text>
</comment>
<dbReference type="PANTHER" id="PTHR10996">
    <property type="entry name" value="2-HYDROXYACID DEHYDROGENASE-RELATED"/>
    <property type="match status" value="1"/>
</dbReference>
<dbReference type="FunFam" id="3.40.50.720:FF:000213">
    <property type="entry name" value="Putative 2-hydroxyacid dehydrogenase"/>
    <property type="match status" value="1"/>
</dbReference>
<name>A0A239M0V1_9BURK</name>
<dbReference type="EMBL" id="FZOT01000029">
    <property type="protein sequence ID" value="SNT36396.1"/>
    <property type="molecule type" value="Genomic_DNA"/>
</dbReference>
<organism evidence="7 8">
    <name type="scientific">Noviherbaspirillum humi</name>
    <dbReference type="NCBI Taxonomy" id="1688639"/>
    <lineage>
        <taxon>Bacteria</taxon>
        <taxon>Pseudomonadati</taxon>
        <taxon>Pseudomonadota</taxon>
        <taxon>Betaproteobacteria</taxon>
        <taxon>Burkholderiales</taxon>
        <taxon>Oxalobacteraceae</taxon>
        <taxon>Noviherbaspirillum</taxon>
    </lineage>
</organism>
<dbReference type="CDD" id="cd12156">
    <property type="entry name" value="HPPR"/>
    <property type="match status" value="1"/>
</dbReference>
<keyword evidence="2 4" id="KW-0560">Oxidoreductase</keyword>
<evidence type="ECO:0000259" key="6">
    <source>
        <dbReference type="Pfam" id="PF02826"/>
    </source>
</evidence>
<gene>
    <name evidence="7" type="ORF">SAMN06265795_12932</name>
</gene>
<dbReference type="AlphaFoldDB" id="A0A239M0V1"/>
<dbReference type="InterPro" id="IPR006140">
    <property type="entry name" value="D-isomer_DH_NAD-bd"/>
</dbReference>
<feature type="domain" description="D-isomer specific 2-hydroxyacid dehydrogenase catalytic" evidence="5">
    <location>
        <begin position="28"/>
        <end position="312"/>
    </location>
</feature>
<evidence type="ECO:0000313" key="7">
    <source>
        <dbReference type="EMBL" id="SNT36396.1"/>
    </source>
</evidence>
<dbReference type="OrthoDB" id="9805416at2"/>
<dbReference type="Proteomes" id="UP000198284">
    <property type="component" value="Unassembled WGS sequence"/>
</dbReference>
<dbReference type="InterPro" id="IPR050223">
    <property type="entry name" value="D-isomer_2-hydroxyacid_DH"/>
</dbReference>
<proteinExistence type="inferred from homology"/>
<dbReference type="InterPro" id="IPR036291">
    <property type="entry name" value="NAD(P)-bd_dom_sf"/>
</dbReference>
<dbReference type="InterPro" id="IPR006139">
    <property type="entry name" value="D-isomer_2_OHA_DH_cat_dom"/>
</dbReference>
<dbReference type="PROSITE" id="PS00065">
    <property type="entry name" value="D_2_HYDROXYACID_DH_1"/>
    <property type="match status" value="1"/>
</dbReference>
<dbReference type="GO" id="GO:0051287">
    <property type="term" value="F:NAD binding"/>
    <property type="evidence" value="ECO:0007669"/>
    <property type="project" value="InterPro"/>
</dbReference>